<reference evidence="4 5" key="1">
    <citation type="journal article" date="2015" name="Nature">
        <title>rRNA introns, odd ribosomes, and small enigmatic genomes across a large radiation of phyla.</title>
        <authorList>
            <person name="Brown C.T."/>
            <person name="Hug L.A."/>
            <person name="Thomas B.C."/>
            <person name="Sharon I."/>
            <person name="Castelle C.J."/>
            <person name="Singh A."/>
            <person name="Wilkins M.J."/>
            <person name="Williams K.H."/>
            <person name="Banfield J.F."/>
        </authorList>
    </citation>
    <scope>NUCLEOTIDE SEQUENCE [LARGE SCALE GENOMIC DNA]</scope>
</reference>
<dbReference type="GO" id="GO:0009103">
    <property type="term" value="P:lipopolysaccharide biosynthetic process"/>
    <property type="evidence" value="ECO:0007669"/>
    <property type="project" value="TreeGrafter"/>
</dbReference>
<dbReference type="GO" id="GO:0016757">
    <property type="term" value="F:glycosyltransferase activity"/>
    <property type="evidence" value="ECO:0007669"/>
    <property type="project" value="InterPro"/>
</dbReference>
<protein>
    <submittedName>
        <fullName evidence="4">Glycosyl transferase group 1</fullName>
    </submittedName>
</protein>
<dbReference type="SUPFAM" id="SSF53756">
    <property type="entry name" value="UDP-Glycosyltransferase/glycogen phosphorylase"/>
    <property type="match status" value="1"/>
</dbReference>
<dbReference type="InterPro" id="IPR028098">
    <property type="entry name" value="Glyco_trans_4-like_N"/>
</dbReference>
<organism evidence="4 5">
    <name type="scientific">Candidatus Woesebacteria bacterium GW2011_GWA1_39_21b</name>
    <dbReference type="NCBI Taxonomy" id="1618551"/>
    <lineage>
        <taxon>Bacteria</taxon>
        <taxon>Candidatus Woeseibacteriota</taxon>
    </lineage>
</organism>
<evidence type="ECO:0000256" key="1">
    <source>
        <dbReference type="ARBA" id="ARBA00022679"/>
    </source>
</evidence>
<dbReference type="Pfam" id="PF00534">
    <property type="entry name" value="Glycos_transf_1"/>
    <property type="match status" value="1"/>
</dbReference>
<dbReference type="CDD" id="cd03809">
    <property type="entry name" value="GT4_MtfB-like"/>
    <property type="match status" value="1"/>
</dbReference>
<gene>
    <name evidence="4" type="ORF">UT40_C0006G0039</name>
</gene>
<dbReference type="InterPro" id="IPR001296">
    <property type="entry name" value="Glyco_trans_1"/>
</dbReference>
<evidence type="ECO:0000313" key="4">
    <source>
        <dbReference type="EMBL" id="KKR14049.1"/>
    </source>
</evidence>
<evidence type="ECO:0000259" key="2">
    <source>
        <dbReference type="Pfam" id="PF00534"/>
    </source>
</evidence>
<name>A0A0G0ND07_9BACT</name>
<comment type="caution">
    <text evidence="4">The sequence shown here is derived from an EMBL/GenBank/DDBJ whole genome shotgun (WGS) entry which is preliminary data.</text>
</comment>
<proteinExistence type="predicted"/>
<feature type="domain" description="Glycosyl transferase family 1" evidence="2">
    <location>
        <begin position="172"/>
        <end position="349"/>
    </location>
</feature>
<dbReference type="PANTHER" id="PTHR46401:SF2">
    <property type="entry name" value="GLYCOSYLTRANSFERASE WBBK-RELATED"/>
    <property type="match status" value="1"/>
</dbReference>
<dbReference type="EMBL" id="LBWQ01000006">
    <property type="protein sequence ID" value="KKR14049.1"/>
    <property type="molecule type" value="Genomic_DNA"/>
</dbReference>
<dbReference type="Pfam" id="PF13439">
    <property type="entry name" value="Glyco_transf_4"/>
    <property type="match status" value="1"/>
</dbReference>
<dbReference type="PANTHER" id="PTHR46401">
    <property type="entry name" value="GLYCOSYLTRANSFERASE WBBK-RELATED"/>
    <property type="match status" value="1"/>
</dbReference>
<dbReference type="AlphaFoldDB" id="A0A0G0ND07"/>
<accession>A0A0G0ND07</accession>
<sequence>MKIAIDSGPLSGGHAVRGIGKMVREQIEGVKRLRDEDIKLEVFDFQSENGKWKLENGKYDIVHYPYFFPYALTLPPQKYGKKVVVTIQDLIHLVYPKQYPPGFRGRLNLLRQKSRLKNIDAVITISETSKKDIVRFLGISAEKIHVVYLAPRKIFKKLRNEELRKVGKKYKLPKRFVLYVGDVNYNKNIPRLIKACKMVKVPLVIVGKHALEVEELGLNLKHLKGPRDWFRYIFNIPHPELAHFKGLVKEFKGNTNIIRTGFTTEEELVEIFNLASVYVQPSFYEGFGLPVLEAMASGTPVVIAKTNALVEIANDAALIADPKDPKDLAEKIEMVLKKDELRKDLIRKGFLRVKEFSWEKTAEEMIEVYKIVAGSK</sequence>
<feature type="domain" description="Glycosyltransferase subfamily 4-like N-terminal" evidence="3">
    <location>
        <begin position="54"/>
        <end position="148"/>
    </location>
</feature>
<dbReference type="Gene3D" id="3.40.50.2000">
    <property type="entry name" value="Glycogen Phosphorylase B"/>
    <property type="match status" value="2"/>
</dbReference>
<evidence type="ECO:0000313" key="5">
    <source>
        <dbReference type="Proteomes" id="UP000034690"/>
    </source>
</evidence>
<keyword evidence="1 4" id="KW-0808">Transferase</keyword>
<dbReference type="Proteomes" id="UP000034690">
    <property type="component" value="Unassembled WGS sequence"/>
</dbReference>
<evidence type="ECO:0000259" key="3">
    <source>
        <dbReference type="Pfam" id="PF13439"/>
    </source>
</evidence>